<dbReference type="Proteomes" id="UP001152799">
    <property type="component" value="Chromosome 4"/>
</dbReference>
<organism evidence="2 3">
    <name type="scientific">Ceutorhynchus assimilis</name>
    <name type="common">cabbage seed weevil</name>
    <dbReference type="NCBI Taxonomy" id="467358"/>
    <lineage>
        <taxon>Eukaryota</taxon>
        <taxon>Metazoa</taxon>
        <taxon>Ecdysozoa</taxon>
        <taxon>Arthropoda</taxon>
        <taxon>Hexapoda</taxon>
        <taxon>Insecta</taxon>
        <taxon>Pterygota</taxon>
        <taxon>Neoptera</taxon>
        <taxon>Endopterygota</taxon>
        <taxon>Coleoptera</taxon>
        <taxon>Polyphaga</taxon>
        <taxon>Cucujiformia</taxon>
        <taxon>Curculionidae</taxon>
        <taxon>Ceutorhynchinae</taxon>
        <taxon>Ceutorhynchus</taxon>
    </lineage>
</organism>
<dbReference type="OrthoDB" id="7466780at2759"/>
<keyword evidence="1" id="KW-0175">Coiled coil</keyword>
<protein>
    <submittedName>
        <fullName evidence="2">Uncharacterized protein</fullName>
    </submittedName>
</protein>
<feature type="coiled-coil region" evidence="1">
    <location>
        <begin position="132"/>
        <end position="226"/>
    </location>
</feature>
<evidence type="ECO:0000313" key="3">
    <source>
        <dbReference type="Proteomes" id="UP001152799"/>
    </source>
</evidence>
<name>A0A9N9QJQ5_9CUCU</name>
<sequence length="227" mass="26659">MPFNVDPSMVNSFQSACDFLFATYNRSNDPILQNYLLRLVRMKLTDRAQIVGSRMELDCWDHIKAALFACFGDKRDLECLEQDLFMAVPNKNPLDFAKRLQVLRSALAQKTNTFPDTHMDAATKYNIQQEQEANHKQIIEKLQIEAAEKENSVRRLKRNFKVFEDEIIESEQKYVNTIEEQKLRIIQLKNEISLFKENDEKFGTDMKNSEEQILQLKKQIKELNDMS</sequence>
<accession>A0A9N9QJQ5</accession>
<dbReference type="AlphaFoldDB" id="A0A9N9QJQ5"/>
<reference evidence="2" key="1">
    <citation type="submission" date="2022-01" db="EMBL/GenBank/DDBJ databases">
        <authorList>
            <person name="King R."/>
        </authorList>
    </citation>
    <scope>NUCLEOTIDE SEQUENCE</scope>
</reference>
<keyword evidence="3" id="KW-1185">Reference proteome</keyword>
<dbReference type="EMBL" id="OU892280">
    <property type="protein sequence ID" value="CAG9768099.1"/>
    <property type="molecule type" value="Genomic_DNA"/>
</dbReference>
<evidence type="ECO:0000313" key="2">
    <source>
        <dbReference type="EMBL" id="CAG9768099.1"/>
    </source>
</evidence>
<proteinExistence type="predicted"/>
<gene>
    <name evidence="2" type="ORF">CEUTPL_LOCUS8647</name>
</gene>
<evidence type="ECO:0000256" key="1">
    <source>
        <dbReference type="SAM" id="Coils"/>
    </source>
</evidence>